<dbReference type="Proteomes" id="UP000185829">
    <property type="component" value="Unassembled WGS sequence"/>
</dbReference>
<accession>A0A9X8RF68</accession>
<evidence type="ECO:0000256" key="1">
    <source>
        <dbReference type="SAM" id="Phobius"/>
    </source>
</evidence>
<keyword evidence="1" id="KW-0812">Transmembrane</keyword>
<comment type="caution">
    <text evidence="2">The sequence shown here is derived from an EMBL/GenBank/DDBJ whole genome shotgun (WGS) entry which is preliminary data.</text>
</comment>
<protein>
    <submittedName>
        <fullName evidence="2">Uncharacterized protein</fullName>
    </submittedName>
</protein>
<feature type="transmembrane region" description="Helical" evidence="1">
    <location>
        <begin position="33"/>
        <end position="60"/>
    </location>
</feature>
<proteinExistence type="predicted"/>
<dbReference type="EMBL" id="FTMX01000021">
    <property type="protein sequence ID" value="SIS14402.1"/>
    <property type="molecule type" value="Genomic_DNA"/>
</dbReference>
<sequence length="91" mass="10604">MKILEKDIDILLAGLVEQELHIKDQKHLGTQVFFMLIILLFNLLFNLPIRMLFTLLFGFFSTLSELLTKKLGFCPTIPRSYEVMNKLCIND</sequence>
<name>A0A9X8RF68_9BACI</name>
<evidence type="ECO:0000313" key="2">
    <source>
        <dbReference type="EMBL" id="SIS14402.1"/>
    </source>
</evidence>
<dbReference type="AlphaFoldDB" id="A0A9X8RF68"/>
<keyword evidence="1" id="KW-1133">Transmembrane helix</keyword>
<gene>
    <name evidence="2" type="ORF">SAMN05878482_1211</name>
</gene>
<reference evidence="2 3" key="1">
    <citation type="submission" date="2017-01" db="EMBL/GenBank/DDBJ databases">
        <authorList>
            <person name="Varghese N."/>
            <person name="Submissions S."/>
        </authorList>
    </citation>
    <scope>NUCLEOTIDE SEQUENCE [LARGE SCALE GENOMIC DNA]</scope>
    <source>
        <strain evidence="2 3">RUG2-6</strain>
    </source>
</reference>
<organism evidence="2 3">
    <name type="scientific">Peribacillus simplex</name>
    <dbReference type="NCBI Taxonomy" id="1478"/>
    <lineage>
        <taxon>Bacteria</taxon>
        <taxon>Bacillati</taxon>
        <taxon>Bacillota</taxon>
        <taxon>Bacilli</taxon>
        <taxon>Bacillales</taxon>
        <taxon>Bacillaceae</taxon>
        <taxon>Peribacillus</taxon>
    </lineage>
</organism>
<keyword evidence="1" id="KW-0472">Membrane</keyword>
<evidence type="ECO:0000313" key="3">
    <source>
        <dbReference type="Proteomes" id="UP000185829"/>
    </source>
</evidence>